<evidence type="ECO:0000256" key="3">
    <source>
        <dbReference type="SAM" id="Phobius"/>
    </source>
</evidence>
<dbReference type="Pfam" id="PF07155">
    <property type="entry name" value="ECF-ribofla_trS"/>
    <property type="match status" value="1"/>
</dbReference>
<dbReference type="EMBL" id="FUWO01000003">
    <property type="protein sequence ID" value="SJZ36839.1"/>
    <property type="molecule type" value="Genomic_DNA"/>
</dbReference>
<dbReference type="Gene3D" id="1.10.1760.20">
    <property type="match status" value="1"/>
</dbReference>
<evidence type="ECO:0000313" key="4">
    <source>
        <dbReference type="EMBL" id="SJZ36839.1"/>
    </source>
</evidence>
<dbReference type="STRING" id="1121925.SAMN02746011_00547"/>
<dbReference type="PANTHER" id="PTHR37815:SF3">
    <property type="entry name" value="UPF0397 PROTEIN SPR0429"/>
    <property type="match status" value="1"/>
</dbReference>
<reference evidence="5" key="1">
    <citation type="submission" date="2017-02" db="EMBL/GenBank/DDBJ databases">
        <authorList>
            <person name="Varghese N."/>
            <person name="Submissions S."/>
        </authorList>
    </citation>
    <scope>NUCLEOTIDE SEQUENCE [LARGE SCALE GENOMIC DNA]</scope>
    <source>
        <strain evidence="5">DSM 15739</strain>
    </source>
</reference>
<protein>
    <submittedName>
        <fullName evidence="4">Uncharacterized membrane protein</fullName>
    </submittedName>
</protein>
<organism evidence="4 5">
    <name type="scientific">Globicatella sulfidifaciens DSM 15739</name>
    <dbReference type="NCBI Taxonomy" id="1121925"/>
    <lineage>
        <taxon>Bacteria</taxon>
        <taxon>Bacillati</taxon>
        <taxon>Bacillota</taxon>
        <taxon>Bacilli</taxon>
        <taxon>Lactobacillales</taxon>
        <taxon>Aerococcaceae</taxon>
        <taxon>Globicatella</taxon>
    </lineage>
</organism>
<feature type="transmembrane region" description="Helical" evidence="3">
    <location>
        <begin position="74"/>
        <end position="95"/>
    </location>
</feature>
<dbReference type="OrthoDB" id="411368at2"/>
<keyword evidence="3" id="KW-0472">Membrane</keyword>
<accession>A0A1T4K366</accession>
<evidence type="ECO:0000256" key="2">
    <source>
        <dbReference type="ARBA" id="ARBA00022989"/>
    </source>
</evidence>
<dbReference type="AlphaFoldDB" id="A0A1T4K366"/>
<evidence type="ECO:0000256" key="1">
    <source>
        <dbReference type="ARBA" id="ARBA00022692"/>
    </source>
</evidence>
<sequence>MRNKFDVRTLTYLAVITAVTLVLSLLIIIPVPATNGFVTILDAGIYCAGLAFGSLGGGVVGGLTGLLIDLISGYTIWAPFSLVIHGLQGLVYGLIIEKYGNDNKSMLFALAIAGLIMVGGYAMANEFLYGGGVGWVSIPSNIVQVGFGSVVVMLVKNKFLSILKVYSH</sequence>
<feature type="transmembrane region" description="Helical" evidence="3">
    <location>
        <begin position="43"/>
        <end position="68"/>
    </location>
</feature>
<dbReference type="GO" id="GO:0016020">
    <property type="term" value="C:membrane"/>
    <property type="evidence" value="ECO:0007669"/>
    <property type="project" value="InterPro"/>
</dbReference>
<keyword evidence="5" id="KW-1185">Reference proteome</keyword>
<keyword evidence="2 3" id="KW-1133">Transmembrane helix</keyword>
<keyword evidence="1 3" id="KW-0812">Transmembrane</keyword>
<proteinExistence type="predicted"/>
<evidence type="ECO:0000313" key="5">
    <source>
        <dbReference type="Proteomes" id="UP000189941"/>
    </source>
</evidence>
<dbReference type="InterPro" id="IPR009825">
    <property type="entry name" value="ECF_substrate-spec-like"/>
</dbReference>
<feature type="transmembrane region" description="Helical" evidence="3">
    <location>
        <begin position="136"/>
        <end position="155"/>
    </location>
</feature>
<feature type="transmembrane region" description="Helical" evidence="3">
    <location>
        <begin position="107"/>
        <end position="124"/>
    </location>
</feature>
<name>A0A1T4K366_9LACT</name>
<dbReference type="RefSeq" id="WP_078755374.1">
    <property type="nucleotide sequence ID" value="NZ_FUWO01000003.1"/>
</dbReference>
<feature type="transmembrane region" description="Helical" evidence="3">
    <location>
        <begin position="12"/>
        <end position="31"/>
    </location>
</feature>
<dbReference type="PANTHER" id="PTHR37815">
    <property type="entry name" value="UPF0397 PROTEIN BC_2624-RELATED"/>
    <property type="match status" value="1"/>
</dbReference>
<gene>
    <name evidence="4" type="ORF">SAMN02746011_00547</name>
</gene>
<dbReference type="Proteomes" id="UP000189941">
    <property type="component" value="Unassembled WGS sequence"/>
</dbReference>